<sequence length="784" mass="91247">MSLRQRATRQQAGFAEAGAGVSQRGLPSANGYGAADGDGVYNIIPIHNLLAEHPALRFPEVRAAMAALRTVGDLRKPPFVPWQEGYDLLDWLGFFFGFQRDNVRNQREHLVLLLANAQMRIQPPPDNIDALDANVARRLRRKLLRNYTAWCSYLGRKSNVWISDKRRSTPSGSADYSRRDLLYTALYLLVWGEAANLRFVPECLSYIFHHMAMDLNRILEDYMDEATARPAIPAITGENAFLNRVVKPIYLTIKAEVEASRNGTAPHSAWRNYDDINEYFWSRHCFDRIRWPLDLSKNFFVAPPHRNRVRKTGFVEQRSFWNLFRSFDRLWVMLILYLQAATIVAWEGKRYPWQNLQSRDVQVRALSVFITWAGLRFLQSILDAGTQYSLVRRETMWLGVRMVLKSIVAATWAVVFSILYARAWDQRNRDRRWSTEANQRLVNYLEAAGVFVLPELIALTLFILPWIRNFLEKTNWRIFYMLTWWFQTRTFVGRGLREGLVDNVKYALFWVLLLAVKFIFSYFLQIKPMVSPTKAIYKLHVEEHRWHELFSHTNRFAIFLLWLPVVLVYLMDISIWYSIFSSFVGALVGLFSHIGEIRNVQQLRLRFQFFASALQFNLMPEVLLFHDRGTLKSKFSDAILRLKLRYGLGRPYKKIESNQVEATRFALIWNEIVATFREEDIISDHELELLELPANSSNIGVIRWPCVLLCNELLLALSQAKELTASDRGFGERYAKMSTGDVLLLRHIIASSSFYLKSSMMLLWSTRLCHSCSIVLMMLLDLRG</sequence>
<dbReference type="GO" id="GO:0005886">
    <property type="term" value="C:plasma membrane"/>
    <property type="evidence" value="ECO:0007669"/>
    <property type="project" value="TreeGrafter"/>
</dbReference>
<dbReference type="InterPro" id="IPR026899">
    <property type="entry name" value="FKS1-like_dom1"/>
</dbReference>
<protein>
    <recommendedName>
        <fullName evidence="2">1,3-beta-glucan synthase component FKS1-like domain-containing protein</fullName>
    </recommendedName>
</protein>
<keyword evidence="1" id="KW-0812">Transmembrane</keyword>
<dbReference type="PANTHER" id="PTHR12741:SF7">
    <property type="entry name" value="CALLOSE SYNTHASE 12"/>
    <property type="match status" value="1"/>
</dbReference>
<feature type="transmembrane region" description="Helical" evidence="1">
    <location>
        <begin position="361"/>
        <end position="382"/>
    </location>
</feature>
<comment type="caution">
    <text evidence="3">The sequence shown here is derived from an EMBL/GenBank/DDBJ whole genome shotgun (WGS) entry which is preliminary data.</text>
</comment>
<evidence type="ECO:0000256" key="1">
    <source>
        <dbReference type="SAM" id="Phobius"/>
    </source>
</evidence>
<feature type="transmembrane region" description="Helical" evidence="1">
    <location>
        <begin position="330"/>
        <end position="349"/>
    </location>
</feature>
<dbReference type="AlphaFoldDB" id="A0A835PN37"/>
<dbReference type="GO" id="GO:0046527">
    <property type="term" value="F:glucosyltransferase activity"/>
    <property type="evidence" value="ECO:0007669"/>
    <property type="project" value="TreeGrafter"/>
</dbReference>
<proteinExistence type="predicted"/>
<dbReference type="Proteomes" id="UP000636800">
    <property type="component" value="Chromosome 13"/>
</dbReference>
<dbReference type="SMART" id="SM01205">
    <property type="entry name" value="FKS1_dom1"/>
    <property type="match status" value="1"/>
</dbReference>
<keyword evidence="4" id="KW-1185">Reference proteome</keyword>
<dbReference type="EMBL" id="JADCNL010000013">
    <property type="protein sequence ID" value="KAG0455475.1"/>
    <property type="molecule type" value="Genomic_DNA"/>
</dbReference>
<dbReference type="PANTHER" id="PTHR12741">
    <property type="entry name" value="LYST-INTERACTING PROTEIN LIP5 DOPAMINE RESPONSIVE PROTEIN DRG-1"/>
    <property type="match status" value="1"/>
</dbReference>
<feature type="transmembrane region" description="Helical" evidence="1">
    <location>
        <begin position="402"/>
        <end position="421"/>
    </location>
</feature>
<evidence type="ECO:0000259" key="2">
    <source>
        <dbReference type="SMART" id="SM01205"/>
    </source>
</evidence>
<reference evidence="3 4" key="1">
    <citation type="journal article" date="2020" name="Nat. Food">
        <title>A phased Vanilla planifolia genome enables genetic improvement of flavour and production.</title>
        <authorList>
            <person name="Hasing T."/>
            <person name="Tang H."/>
            <person name="Brym M."/>
            <person name="Khazi F."/>
            <person name="Huang T."/>
            <person name="Chambers A.H."/>
        </authorList>
    </citation>
    <scope>NUCLEOTIDE SEQUENCE [LARGE SCALE GENOMIC DNA]</scope>
    <source>
        <tissue evidence="3">Leaf</tissue>
    </source>
</reference>
<gene>
    <name evidence="3" type="ORF">HPP92_024767</name>
</gene>
<feature type="transmembrane region" description="Helical" evidence="1">
    <location>
        <begin position="553"/>
        <end position="570"/>
    </location>
</feature>
<dbReference type="Pfam" id="PF14288">
    <property type="entry name" value="FKS1_dom1"/>
    <property type="match status" value="1"/>
</dbReference>
<evidence type="ECO:0000313" key="4">
    <source>
        <dbReference type="Proteomes" id="UP000636800"/>
    </source>
</evidence>
<organism evidence="3 4">
    <name type="scientific">Vanilla planifolia</name>
    <name type="common">Vanilla</name>
    <dbReference type="NCBI Taxonomy" id="51239"/>
    <lineage>
        <taxon>Eukaryota</taxon>
        <taxon>Viridiplantae</taxon>
        <taxon>Streptophyta</taxon>
        <taxon>Embryophyta</taxon>
        <taxon>Tracheophyta</taxon>
        <taxon>Spermatophyta</taxon>
        <taxon>Magnoliopsida</taxon>
        <taxon>Liliopsida</taxon>
        <taxon>Asparagales</taxon>
        <taxon>Orchidaceae</taxon>
        <taxon>Vanilloideae</taxon>
        <taxon>Vanilleae</taxon>
        <taxon>Vanilla</taxon>
    </lineage>
</organism>
<accession>A0A835PN37</accession>
<name>A0A835PN37_VANPL</name>
<feature type="domain" description="1,3-beta-glucan synthase component FKS1-like" evidence="2">
    <location>
        <begin position="178"/>
        <end position="294"/>
    </location>
</feature>
<feature type="transmembrane region" description="Helical" evidence="1">
    <location>
        <begin position="506"/>
        <end position="524"/>
    </location>
</feature>
<keyword evidence="1" id="KW-0472">Membrane</keyword>
<keyword evidence="1" id="KW-1133">Transmembrane helix</keyword>
<evidence type="ECO:0000313" key="3">
    <source>
        <dbReference type="EMBL" id="KAG0455475.1"/>
    </source>
</evidence>
<feature type="transmembrane region" description="Helical" evidence="1">
    <location>
        <begin position="441"/>
        <end position="467"/>
    </location>
</feature>